<evidence type="ECO:0000256" key="3">
    <source>
        <dbReference type="ARBA" id="ARBA00023082"/>
    </source>
</evidence>
<comment type="similarity">
    <text evidence="1">Belongs to the sigma-70 factor family. ECF subfamily.</text>
</comment>
<feature type="region of interest" description="Disordered" evidence="6">
    <location>
        <begin position="247"/>
        <end position="536"/>
    </location>
</feature>
<keyword evidence="3" id="KW-0731">Sigma factor</keyword>
<feature type="compositionally biased region" description="Low complexity" evidence="6">
    <location>
        <begin position="258"/>
        <end position="322"/>
    </location>
</feature>
<accession>A0ABP8UFN5</accession>
<dbReference type="Proteomes" id="UP001501442">
    <property type="component" value="Unassembled WGS sequence"/>
</dbReference>
<evidence type="ECO:0000256" key="2">
    <source>
        <dbReference type="ARBA" id="ARBA00023015"/>
    </source>
</evidence>
<dbReference type="SUPFAM" id="SSF88659">
    <property type="entry name" value="Sigma3 and sigma4 domains of RNA polymerase sigma factors"/>
    <property type="match status" value="1"/>
</dbReference>
<evidence type="ECO:0000313" key="8">
    <source>
        <dbReference type="Proteomes" id="UP001501442"/>
    </source>
</evidence>
<evidence type="ECO:0008006" key="9">
    <source>
        <dbReference type="Google" id="ProtNLM"/>
    </source>
</evidence>
<evidence type="ECO:0000256" key="6">
    <source>
        <dbReference type="SAM" id="MobiDB-lite"/>
    </source>
</evidence>
<comment type="caution">
    <text evidence="7">The sequence shown here is derived from an EMBL/GenBank/DDBJ whole genome shotgun (WGS) entry which is preliminary data.</text>
</comment>
<dbReference type="InterPro" id="IPR013325">
    <property type="entry name" value="RNA_pol_sigma_r2"/>
</dbReference>
<keyword evidence="4" id="KW-0238">DNA-binding</keyword>
<name>A0ABP8UFN5_9ACTN</name>
<dbReference type="InterPro" id="IPR039425">
    <property type="entry name" value="RNA_pol_sigma-70-like"/>
</dbReference>
<evidence type="ECO:0000256" key="1">
    <source>
        <dbReference type="ARBA" id="ARBA00010641"/>
    </source>
</evidence>
<sequence>MSLTEALRAGAPQAFDALYDEYAEPLYAYCYVMVGVEASDALSDAFSAVARRPDAVPGDDAELPVWLYSLARTECVRRGALTRAVATTTSTDPLRRALALLSPEHREILALTNALDPEQTSRVLGVTRDTAETLAWEAQLRLEEAAASVSNRQPRDSAMLSPLSGEALHRLVTLGYEPPAGQRERILSSCATVAAWDEDATVHIGEPPPIGDPHAEQNTSSVGRRLLPVVAAVACVAAVAGAAFALSGSGRTHDTGTAVRPSAPSSRSAQPTRSGGQTSPSSKTATSDASASPTPTRGAARGATATPRRGAAGGSSSATRTPPAKPTRSPKATPTTEPSSPSEPPLTTEPTPSAEPTPSSAPSPTAEAPQSTEPTSPAEHTPVAGSGSPTKRPGRHPGRRPGRRPHRPKPHHTAAPSDAPADGHRSTGRRGPGRACHEPSERPSRCGRPRPWRPEGGDSSGARRQPRHDDPQWVPGPERPQHDDPEWAPGPERPRHDDPEWVPGAGQPRNDDPEWVPGGERPRHDDPQWMPGHESN</sequence>
<evidence type="ECO:0000256" key="5">
    <source>
        <dbReference type="ARBA" id="ARBA00023163"/>
    </source>
</evidence>
<dbReference type="PANTHER" id="PTHR43133">
    <property type="entry name" value="RNA POLYMERASE ECF-TYPE SIGMA FACTO"/>
    <property type="match status" value="1"/>
</dbReference>
<feature type="compositionally biased region" description="Low complexity" evidence="6">
    <location>
        <begin position="362"/>
        <end position="372"/>
    </location>
</feature>
<dbReference type="Gene3D" id="1.10.1740.10">
    <property type="match status" value="1"/>
</dbReference>
<dbReference type="RefSeq" id="WP_345434250.1">
    <property type="nucleotide sequence ID" value="NZ_BAABHK010000008.1"/>
</dbReference>
<protein>
    <recommendedName>
        <fullName evidence="9">DNA-directed RNA polymerase specialized sigma24 family protein</fullName>
    </recommendedName>
</protein>
<dbReference type="InterPro" id="IPR013324">
    <property type="entry name" value="RNA_pol_sigma_r3/r4-like"/>
</dbReference>
<keyword evidence="8" id="KW-1185">Reference proteome</keyword>
<keyword evidence="2" id="KW-0805">Transcription regulation</keyword>
<dbReference type="PANTHER" id="PTHR43133:SF8">
    <property type="entry name" value="RNA POLYMERASE SIGMA FACTOR HI_1459-RELATED"/>
    <property type="match status" value="1"/>
</dbReference>
<proteinExistence type="inferred from homology"/>
<feature type="compositionally biased region" description="Basic and acidic residues" evidence="6">
    <location>
        <begin position="435"/>
        <end position="444"/>
    </location>
</feature>
<evidence type="ECO:0000256" key="4">
    <source>
        <dbReference type="ARBA" id="ARBA00023125"/>
    </source>
</evidence>
<feature type="compositionally biased region" description="Low complexity" evidence="6">
    <location>
        <begin position="329"/>
        <end position="352"/>
    </location>
</feature>
<dbReference type="EMBL" id="BAABHK010000008">
    <property type="protein sequence ID" value="GAA4630887.1"/>
    <property type="molecule type" value="Genomic_DNA"/>
</dbReference>
<keyword evidence="5" id="KW-0804">Transcription</keyword>
<dbReference type="SUPFAM" id="SSF88946">
    <property type="entry name" value="Sigma2 domain of RNA polymerase sigma factors"/>
    <property type="match status" value="1"/>
</dbReference>
<gene>
    <name evidence="7" type="ORF">GCM10023196_058060</name>
</gene>
<organism evidence="7 8">
    <name type="scientific">Actinoallomurus vinaceus</name>
    <dbReference type="NCBI Taxonomy" id="1080074"/>
    <lineage>
        <taxon>Bacteria</taxon>
        <taxon>Bacillati</taxon>
        <taxon>Actinomycetota</taxon>
        <taxon>Actinomycetes</taxon>
        <taxon>Streptosporangiales</taxon>
        <taxon>Thermomonosporaceae</taxon>
        <taxon>Actinoallomurus</taxon>
    </lineage>
</organism>
<evidence type="ECO:0000313" key="7">
    <source>
        <dbReference type="EMBL" id="GAA4630887.1"/>
    </source>
</evidence>
<reference evidence="8" key="1">
    <citation type="journal article" date="2019" name="Int. J. Syst. Evol. Microbiol.">
        <title>The Global Catalogue of Microorganisms (GCM) 10K type strain sequencing project: providing services to taxonomists for standard genome sequencing and annotation.</title>
        <authorList>
            <consortium name="The Broad Institute Genomics Platform"/>
            <consortium name="The Broad Institute Genome Sequencing Center for Infectious Disease"/>
            <person name="Wu L."/>
            <person name="Ma J."/>
        </authorList>
    </citation>
    <scope>NUCLEOTIDE SEQUENCE [LARGE SCALE GENOMIC DNA]</scope>
    <source>
        <strain evidence="8">JCM 17939</strain>
    </source>
</reference>
<feature type="compositionally biased region" description="Basic residues" evidence="6">
    <location>
        <begin position="392"/>
        <end position="412"/>
    </location>
</feature>